<keyword evidence="1" id="KW-0378">Hydrolase</keyword>
<gene>
    <name evidence="3" type="ORF">CLV97_12437</name>
</gene>
<dbReference type="InterPro" id="IPR051620">
    <property type="entry name" value="ORF904-like_C"/>
</dbReference>
<dbReference type="CDD" id="cd04859">
    <property type="entry name" value="Prim_Pol"/>
    <property type="match status" value="1"/>
</dbReference>
<dbReference type="EMBL" id="PVNE01000024">
    <property type="protein sequence ID" value="PRX39499.1"/>
    <property type="molecule type" value="Genomic_DNA"/>
</dbReference>
<accession>A0A2T0LC64</accession>
<evidence type="ECO:0000313" key="4">
    <source>
        <dbReference type="Proteomes" id="UP000237797"/>
    </source>
</evidence>
<dbReference type="GO" id="GO:0016787">
    <property type="term" value="F:hydrolase activity"/>
    <property type="evidence" value="ECO:0007669"/>
    <property type="project" value="UniProtKB-KW"/>
</dbReference>
<dbReference type="Pfam" id="PF09250">
    <property type="entry name" value="Prim-Pol"/>
    <property type="match status" value="1"/>
</dbReference>
<keyword evidence="4" id="KW-1185">Reference proteome</keyword>
<dbReference type="OrthoDB" id="2781056at2"/>
<evidence type="ECO:0000259" key="2">
    <source>
        <dbReference type="SMART" id="SM00943"/>
    </source>
</evidence>
<evidence type="ECO:0000313" key="3">
    <source>
        <dbReference type="EMBL" id="PRX39499.1"/>
    </source>
</evidence>
<dbReference type="PANTHER" id="PTHR35372:SF2">
    <property type="entry name" value="SF3 HELICASE DOMAIN-CONTAINING PROTEIN"/>
    <property type="match status" value="1"/>
</dbReference>
<dbReference type="InterPro" id="IPR015330">
    <property type="entry name" value="DNA_primase/pol_bifunc_N"/>
</dbReference>
<feature type="domain" description="DNA primase/polymerase bifunctional N-terminal" evidence="2">
    <location>
        <begin position="14"/>
        <end position="190"/>
    </location>
</feature>
<dbReference type="Proteomes" id="UP000237797">
    <property type="component" value="Unassembled WGS sequence"/>
</dbReference>
<dbReference type="InterPro" id="IPR025048">
    <property type="entry name" value="DUF3987"/>
</dbReference>
<protein>
    <submittedName>
        <fullName evidence="3">Bifunctional DNA primase/polymerase-like protein</fullName>
    </submittedName>
</protein>
<proteinExistence type="predicted"/>
<evidence type="ECO:0000256" key="1">
    <source>
        <dbReference type="ARBA" id="ARBA00022801"/>
    </source>
</evidence>
<dbReference type="SUPFAM" id="SSF56747">
    <property type="entry name" value="Prim-pol domain"/>
    <property type="match status" value="1"/>
</dbReference>
<dbReference type="AlphaFoldDB" id="A0A2T0LC64"/>
<dbReference type="PANTHER" id="PTHR35372">
    <property type="entry name" value="ATP BINDING PROTEIN-RELATED"/>
    <property type="match status" value="1"/>
</dbReference>
<sequence>MAVNISETTPLAEALRLASHGIKVIHLHWPTDQGCSCGRPECQKSIGKHPIASDWVKKSTDNPKIIRQLWAKNPHANVGVPMGKVNGMFALDIDGQEGMQTLQEWIAEHGILPATWQVQTGGGGMQLWYKIPEGMSIPNSVKKIGMNIDIRGDGGQSVAPGSLHKSGRRYRWAPGRSPEDIPLADPPGWLIEKIREVIRTREKADLDGIKLDGINIELKPGKPLDLKKLEQLIHSSPKFKDIIEENRAFPSPSERDLAMANICAINGWTDQEIADFLLEHRMASGDDLKHPLYYQLTIGKARKWAEEQKTKQEPKGQEQPTEIEVEPIPLPEKPKVEPFPVDLFPDPVRQFLTEVSQSMGLPPDYPGIHALTLLGGAIGNTRVIELKPGYRQQPNLYTALVADTGTGKSPALEAAFEPILQIQKEHARTYANLMEEYEMAMRRYHAEMAEWKKQKKKDEKPPEEPEQPQMEEVYVTQATLEALLRALKNNNRGLILKVDELSGWIRSMNQYKGGKGDDREHYLSLWSGSDIKVNRVRDGGEPLFIPKPFVAVTGNIPPDILPELEDENGNEDGFIHRVLLGYPDAQDPAEWTWTGISPKAKEDYAQVFDRLYNLKPEMVNGELKPKILQLTNAAKQWWAEWYSIHIREMKDPDFSRRLRGPWAKMPNQLARIALILHMVRVVCGEAEDGEVDEISLNRAVQFIKYFKSHIRKAYQQLGKSHVDKRIEEVVEWIRRHGGQVTKRDAQRKRVGGCKKASEVEALFEELKDHGYGRIEYTTPPNGGRRTAVFKLFI</sequence>
<dbReference type="Pfam" id="PF13148">
    <property type="entry name" value="DUF3987"/>
    <property type="match status" value="1"/>
</dbReference>
<dbReference type="SMART" id="SM00943">
    <property type="entry name" value="Prim-Pol"/>
    <property type="match status" value="1"/>
</dbReference>
<name>A0A2T0LC64_9BACL</name>
<organism evidence="3 4">
    <name type="scientific">Planifilum fimeticola</name>
    <dbReference type="NCBI Taxonomy" id="201975"/>
    <lineage>
        <taxon>Bacteria</taxon>
        <taxon>Bacillati</taxon>
        <taxon>Bacillota</taxon>
        <taxon>Bacilli</taxon>
        <taxon>Bacillales</taxon>
        <taxon>Thermoactinomycetaceae</taxon>
        <taxon>Planifilum</taxon>
    </lineage>
</organism>
<comment type="caution">
    <text evidence="3">The sequence shown here is derived from an EMBL/GenBank/DDBJ whole genome shotgun (WGS) entry which is preliminary data.</text>
</comment>
<reference evidence="3 4" key="1">
    <citation type="submission" date="2018-03" db="EMBL/GenBank/DDBJ databases">
        <title>Genomic Encyclopedia of Archaeal and Bacterial Type Strains, Phase II (KMG-II): from individual species to whole genera.</title>
        <authorList>
            <person name="Goeker M."/>
        </authorList>
    </citation>
    <scope>NUCLEOTIDE SEQUENCE [LARGE SCALE GENOMIC DNA]</scope>
    <source>
        <strain evidence="3 4">DSM 44946</strain>
    </source>
</reference>